<dbReference type="Proteomes" id="UP000238196">
    <property type="component" value="Unassembled WGS sequence"/>
</dbReference>
<protein>
    <recommendedName>
        <fullName evidence="8">Ion-translocating oxidoreductase complex subunit C</fullName>
        <ecNumber evidence="8">7.-.-.-</ecNumber>
    </recommendedName>
    <alternativeName>
        <fullName evidence="8">Rnf electron transport complex subunit C</fullName>
    </alternativeName>
</protein>
<dbReference type="SUPFAM" id="SSF142019">
    <property type="entry name" value="Nqo1 FMN-binding domain-like"/>
    <property type="match status" value="1"/>
</dbReference>
<evidence type="ECO:0000313" key="12">
    <source>
        <dbReference type="Proteomes" id="UP000238196"/>
    </source>
</evidence>
<feature type="compositionally biased region" description="Low complexity" evidence="9">
    <location>
        <begin position="495"/>
        <end position="510"/>
    </location>
</feature>
<feature type="binding site" evidence="8">
    <location>
        <position position="385"/>
    </location>
    <ligand>
        <name>[4Fe-4S] cluster</name>
        <dbReference type="ChEBI" id="CHEBI:49883"/>
        <label>1</label>
    </ligand>
</feature>
<dbReference type="NCBIfam" id="TIGR01945">
    <property type="entry name" value="rnfC"/>
    <property type="match status" value="1"/>
</dbReference>
<evidence type="ECO:0000256" key="8">
    <source>
        <dbReference type="HAMAP-Rule" id="MF_00461"/>
    </source>
</evidence>
<dbReference type="GO" id="GO:0005886">
    <property type="term" value="C:plasma membrane"/>
    <property type="evidence" value="ECO:0007669"/>
    <property type="project" value="UniProtKB-SubCell"/>
</dbReference>
<feature type="binding site" evidence="8">
    <location>
        <position position="434"/>
    </location>
    <ligand>
        <name>[4Fe-4S] cluster</name>
        <dbReference type="ChEBI" id="CHEBI:49883"/>
        <label>1</label>
    </ligand>
</feature>
<feature type="region of interest" description="Disordered" evidence="9">
    <location>
        <begin position="901"/>
        <end position="940"/>
    </location>
</feature>
<dbReference type="OrthoDB" id="9767754at2"/>
<comment type="cofactor">
    <cofactor evidence="8">
        <name>[4Fe-4S] cluster</name>
        <dbReference type="ChEBI" id="CHEBI:49883"/>
    </cofactor>
    <text evidence="8">Binds 2 [4Fe-4S] clusters per subunit.</text>
</comment>
<dbReference type="PROSITE" id="PS00198">
    <property type="entry name" value="4FE4S_FER_1"/>
    <property type="match status" value="1"/>
</dbReference>
<feature type="binding site" evidence="8">
    <location>
        <position position="395"/>
    </location>
    <ligand>
        <name>[4Fe-4S] cluster</name>
        <dbReference type="ChEBI" id="CHEBI:49883"/>
        <label>2</label>
    </ligand>
</feature>
<feature type="binding site" evidence="8">
    <location>
        <position position="430"/>
    </location>
    <ligand>
        <name>[4Fe-4S] cluster</name>
        <dbReference type="ChEBI" id="CHEBI:49883"/>
        <label>2</label>
    </ligand>
</feature>
<feature type="binding site" evidence="8">
    <location>
        <position position="427"/>
    </location>
    <ligand>
        <name>[4Fe-4S] cluster</name>
        <dbReference type="ChEBI" id="CHEBI:49883"/>
        <label>2</label>
    </ligand>
</feature>
<evidence type="ECO:0000256" key="3">
    <source>
        <dbReference type="ARBA" id="ARBA00022723"/>
    </source>
</evidence>
<dbReference type="GO" id="GO:0046872">
    <property type="term" value="F:metal ion binding"/>
    <property type="evidence" value="ECO:0007669"/>
    <property type="project" value="UniProtKB-KW"/>
</dbReference>
<dbReference type="InterPro" id="IPR017900">
    <property type="entry name" value="4Fe4S_Fe_S_CS"/>
</dbReference>
<gene>
    <name evidence="8" type="primary">rnfC</name>
    <name evidence="11" type="ORF">C4K68_16020</name>
</gene>
<dbReference type="InterPro" id="IPR037225">
    <property type="entry name" value="Nuo51_FMN-bd_sf"/>
</dbReference>
<dbReference type="InterPro" id="IPR011538">
    <property type="entry name" value="Nuo51_FMN-bd"/>
</dbReference>
<keyword evidence="4 8" id="KW-0677">Repeat</keyword>
<accession>A0A2S5KNB9</accession>
<dbReference type="Pfam" id="PF01512">
    <property type="entry name" value="Complex1_51K"/>
    <property type="match status" value="1"/>
</dbReference>
<feature type="region of interest" description="Disordered" evidence="9">
    <location>
        <begin position="478"/>
        <end position="510"/>
    </location>
</feature>
<feature type="binding site" evidence="8">
    <location>
        <position position="388"/>
    </location>
    <ligand>
        <name>[4Fe-4S] cluster</name>
        <dbReference type="ChEBI" id="CHEBI:49883"/>
        <label>1</label>
    </ligand>
</feature>
<dbReference type="Gene3D" id="3.30.70.20">
    <property type="match status" value="1"/>
</dbReference>
<dbReference type="InterPro" id="IPR010208">
    <property type="entry name" value="Ion_transpt_RnfC/RsxC"/>
</dbReference>
<dbReference type="AlphaFoldDB" id="A0A2S5KNB9"/>
<dbReference type="InterPro" id="IPR017896">
    <property type="entry name" value="4Fe4S_Fe-S-bd"/>
</dbReference>
<keyword evidence="6 8" id="KW-0408">Iron</keyword>
<keyword evidence="8" id="KW-1278">Translocase</keyword>
<dbReference type="PROSITE" id="PS51379">
    <property type="entry name" value="4FE4S_FER_2"/>
    <property type="match status" value="2"/>
</dbReference>
<feature type="domain" description="4Fe-4S ferredoxin-type" evidence="10">
    <location>
        <begin position="415"/>
        <end position="443"/>
    </location>
</feature>
<feature type="compositionally biased region" description="Low complexity" evidence="9">
    <location>
        <begin position="915"/>
        <end position="934"/>
    </location>
</feature>
<evidence type="ECO:0000256" key="9">
    <source>
        <dbReference type="SAM" id="MobiDB-lite"/>
    </source>
</evidence>
<comment type="function">
    <text evidence="8">Part of a membrane-bound complex that couples electron transfer with translocation of ions across the membrane.</text>
</comment>
<dbReference type="SUPFAM" id="SSF46548">
    <property type="entry name" value="alpha-helical ferredoxin"/>
    <property type="match status" value="1"/>
</dbReference>
<keyword evidence="1 8" id="KW-0813">Transport</keyword>
<keyword evidence="8" id="KW-0997">Cell inner membrane</keyword>
<evidence type="ECO:0000256" key="4">
    <source>
        <dbReference type="ARBA" id="ARBA00022737"/>
    </source>
</evidence>
<dbReference type="Pfam" id="PF12838">
    <property type="entry name" value="Fer4_7"/>
    <property type="match status" value="1"/>
</dbReference>
<comment type="subunit">
    <text evidence="8">The complex is composed of six subunits: RnfA, RnfB, RnfC, RnfD, RnfE and RnfG.</text>
</comment>
<feature type="binding site" evidence="8">
    <location>
        <position position="391"/>
    </location>
    <ligand>
        <name>[4Fe-4S] cluster</name>
        <dbReference type="ChEBI" id="CHEBI:49883"/>
        <label>1</label>
    </ligand>
</feature>
<name>A0A2S5KNB9_9PROT</name>
<keyword evidence="7 8" id="KW-0411">Iron-sulfur</keyword>
<dbReference type="PANTHER" id="PTHR43034:SF2">
    <property type="entry name" value="ION-TRANSLOCATING OXIDOREDUCTASE COMPLEX SUBUNIT C"/>
    <property type="match status" value="1"/>
</dbReference>
<evidence type="ECO:0000259" key="10">
    <source>
        <dbReference type="PROSITE" id="PS51379"/>
    </source>
</evidence>
<keyword evidence="2 8" id="KW-0004">4Fe-4S</keyword>
<keyword evidence="8" id="KW-0472">Membrane</keyword>
<feature type="binding site" evidence="8">
    <location>
        <position position="424"/>
    </location>
    <ligand>
        <name>[4Fe-4S] cluster</name>
        <dbReference type="ChEBI" id="CHEBI:49883"/>
        <label>2</label>
    </ligand>
</feature>
<evidence type="ECO:0000256" key="7">
    <source>
        <dbReference type="ARBA" id="ARBA00023014"/>
    </source>
</evidence>
<comment type="subcellular location">
    <subcellularLocation>
        <location evidence="8">Cell inner membrane</location>
        <topology evidence="8">Peripheral membrane protein</topology>
    </subcellularLocation>
</comment>
<evidence type="ECO:0000256" key="2">
    <source>
        <dbReference type="ARBA" id="ARBA00022485"/>
    </source>
</evidence>
<dbReference type="PANTHER" id="PTHR43034">
    <property type="entry name" value="ION-TRANSLOCATING OXIDOREDUCTASE COMPLEX SUBUNIT C"/>
    <property type="match status" value="1"/>
</dbReference>
<comment type="similarity">
    <text evidence="8">Belongs to the 4Fe4S bacterial-type ferredoxin family. RnfC subfamily.</text>
</comment>
<dbReference type="Gene3D" id="3.40.50.11540">
    <property type="entry name" value="NADH-ubiquinone oxidoreductase 51kDa subunit"/>
    <property type="match status" value="1"/>
</dbReference>
<dbReference type="GO" id="GO:0009055">
    <property type="term" value="F:electron transfer activity"/>
    <property type="evidence" value="ECO:0007669"/>
    <property type="project" value="InterPro"/>
</dbReference>
<sequence>MGLNSTAPAQQVTTALRIWDFNGGVHPPENKTQSTTLPIAQPPLPSRLILPLKQHAGAAAEPIVQVGDKVLKGQMLAEPFGRVSAAVHAPTSGTIVAIAPFAVPHPSGMQDLCIHLQPDGQDTWGERQRLDDYRHESRETVLSYLRNAGVAGLGGAGFPTDVKLNTPDHHPIDTLILNGAECEPYITADDMLMRERADEVIRGGEILAWLLGNPKIVIGIEDNKPEAIAAMREAASRCLVPVEIGVVPTKYPSGGAKQLTYLLTGKEVPSSGRSSEIGVVCCNVGTAAAAFRAVYLGEPLISRVTTLTGQALQQARNVDALIGTPVDELLAFAGLQPQQLGKLVMGGPMMGFPLNDLSIPVTKLTNCLIASTPAEFPPAPPAQACIRCGLCEQACPADLLPQQLYWFAKAKEYEKAQQFNLFDCIECGACAYVCPSFIPLVQYYRHAKDDIRKESQEQQKAEHARLRFEARQARLQRELDEKEAKRKARAEEAAKAQSARQQPAAVSAPAATPAAAESDIKALKTAAAIARTKVKKAEKALSAAQQAGESTAELEQELSQLTTASQAAEQTLAQAEQSATAAAPVQATADIKQLKIDAAITRTKAKKAEKALAAARESGEGDVAQLEAEFNQLNTIAQQAELALQQAEQAPVAAAPVQPAADIKQLKIDAAITRTKAKKAEKALAAAQESGEGDVAQLEAEFNQLNTIAQQAELALQQAEQAPVATAPMQPAADIKQLKIDAAITRTKAKKAEKALAAARESGEGDIAQLEADFNQLNHVAQQAEKALQQAESGATATEAAAVAVKDLKTLKTEAAVARTKLKKAEQALKNAEEKGLDGCEPLRDTVRQLQQKADEAQQALEQAENGSTTADAPVPAASAADIKQLKINAAMANAALKKAERALSQAEAEGTDISAQQAAVEQAKAQAEQASQALTAAQG</sequence>
<dbReference type="EMBL" id="PRLP01000054">
    <property type="protein sequence ID" value="PPC76334.1"/>
    <property type="molecule type" value="Genomic_DNA"/>
</dbReference>
<dbReference type="GO" id="GO:0051539">
    <property type="term" value="F:4 iron, 4 sulfur cluster binding"/>
    <property type="evidence" value="ECO:0007669"/>
    <property type="project" value="UniProtKB-KW"/>
</dbReference>
<dbReference type="InterPro" id="IPR026902">
    <property type="entry name" value="RnfC_N"/>
</dbReference>
<dbReference type="EC" id="7.-.-.-" evidence="8"/>
<reference evidence="11 12" key="1">
    <citation type="submission" date="2018-02" db="EMBL/GenBank/DDBJ databases">
        <title>novel marine gammaproteobacteria from coastal saline agro ecosystem.</title>
        <authorList>
            <person name="Krishnan R."/>
            <person name="Ramesh Kumar N."/>
        </authorList>
    </citation>
    <scope>NUCLEOTIDE SEQUENCE [LARGE SCALE GENOMIC DNA]</scope>
    <source>
        <strain evidence="11 12">228</strain>
    </source>
</reference>
<dbReference type="Pfam" id="PF13375">
    <property type="entry name" value="RnfC_N"/>
    <property type="match status" value="1"/>
</dbReference>
<keyword evidence="8" id="KW-1003">Cell membrane</keyword>
<evidence type="ECO:0000256" key="6">
    <source>
        <dbReference type="ARBA" id="ARBA00023004"/>
    </source>
</evidence>
<evidence type="ECO:0000256" key="1">
    <source>
        <dbReference type="ARBA" id="ARBA00022448"/>
    </source>
</evidence>
<feature type="compositionally biased region" description="Basic and acidic residues" evidence="9">
    <location>
        <begin position="478"/>
        <end position="494"/>
    </location>
</feature>
<evidence type="ECO:0000313" key="11">
    <source>
        <dbReference type="EMBL" id="PPC76334.1"/>
    </source>
</evidence>
<dbReference type="GO" id="GO:0022900">
    <property type="term" value="P:electron transport chain"/>
    <property type="evidence" value="ECO:0007669"/>
    <property type="project" value="UniProtKB-UniRule"/>
</dbReference>
<proteinExistence type="inferred from homology"/>
<dbReference type="HAMAP" id="MF_00461">
    <property type="entry name" value="RsxC_RnfC"/>
    <property type="match status" value="1"/>
</dbReference>
<feature type="domain" description="4Fe-4S ferredoxin-type" evidence="10">
    <location>
        <begin position="376"/>
        <end position="405"/>
    </location>
</feature>
<keyword evidence="5 8" id="KW-0249">Electron transport</keyword>
<dbReference type="NCBIfam" id="NF003454">
    <property type="entry name" value="PRK05035.1"/>
    <property type="match status" value="1"/>
</dbReference>
<keyword evidence="3 8" id="KW-0479">Metal-binding</keyword>
<comment type="caution">
    <text evidence="11">The sequence shown here is derived from an EMBL/GenBank/DDBJ whole genome shotgun (WGS) entry which is preliminary data.</text>
</comment>
<evidence type="ECO:0000256" key="5">
    <source>
        <dbReference type="ARBA" id="ARBA00022982"/>
    </source>
</evidence>
<organism evidence="11 12">
    <name type="scientific">Proteobacteria bacterium 228</name>
    <dbReference type="NCBI Taxonomy" id="2083153"/>
    <lineage>
        <taxon>Bacteria</taxon>
        <taxon>Pseudomonadati</taxon>
        <taxon>Pseudomonadota</taxon>
    </lineage>
</organism>